<evidence type="ECO:0000313" key="2">
    <source>
        <dbReference type="EMBL" id="ALB21332.1"/>
    </source>
</evidence>
<dbReference type="GO" id="GO:0006281">
    <property type="term" value="P:DNA repair"/>
    <property type="evidence" value="ECO:0007669"/>
    <property type="project" value="InterPro"/>
</dbReference>
<proteinExistence type="predicted"/>
<evidence type="ECO:0000313" key="3">
    <source>
        <dbReference type="Proteomes" id="UP000029558"/>
    </source>
</evidence>
<dbReference type="EMBL" id="CP012508">
    <property type="protein sequence ID" value="ALB21332.1"/>
    <property type="molecule type" value="Genomic_DNA"/>
</dbReference>
<sequence>MSFLELNQHVGRFGQGLYQLARGIDDRPVNVNHQRKSVTVETTFASDLSLNQAEHALNDLIKRLKLRLATNTSTSMAIKALVIKLKFYDFQCVSCELQYQRIDIHLYRQLLYKAYLRHNKMIRLLGWECVFSSKVR</sequence>
<dbReference type="Pfam" id="PF11799">
    <property type="entry name" value="IMS_C"/>
    <property type="match status" value="1"/>
</dbReference>
<evidence type="ECO:0000259" key="1">
    <source>
        <dbReference type="Pfam" id="PF11799"/>
    </source>
</evidence>
<gene>
    <name evidence="2" type="ORF">KU39_146</name>
</gene>
<dbReference type="GO" id="GO:0003684">
    <property type="term" value="F:damaged DNA binding"/>
    <property type="evidence" value="ECO:0007669"/>
    <property type="project" value="InterPro"/>
</dbReference>
<organism evidence="2 3">
    <name type="scientific">Piscirickettsia salmonis</name>
    <dbReference type="NCBI Taxonomy" id="1238"/>
    <lineage>
        <taxon>Bacteria</taxon>
        <taxon>Pseudomonadati</taxon>
        <taxon>Pseudomonadota</taxon>
        <taxon>Gammaproteobacteria</taxon>
        <taxon>Thiotrichales</taxon>
        <taxon>Piscirickettsiaceae</taxon>
        <taxon>Piscirickettsia</taxon>
    </lineage>
</organism>
<reference evidence="2 3" key="1">
    <citation type="journal article" date="2014" name="Genome Announc.">
        <title>Comparative Genome Analysis of Two Isolates of the Fish Pathogen Piscirickettsia salmonis from Different Hosts Reveals Major Differences in Virulence-Associated Secretion Systems.</title>
        <authorList>
            <person name="Bohle H."/>
            <person name="Henriquez P."/>
            <person name="Grothusen H."/>
            <person name="Navas E."/>
            <person name="Sandoval A."/>
            <person name="Bustamante F."/>
            <person name="Bustos P."/>
            <person name="Mancilla M."/>
        </authorList>
    </citation>
    <scope>NUCLEOTIDE SEQUENCE [LARGE SCALE GENOMIC DNA]</scope>
    <source>
        <strain evidence="3">B1-32597</strain>
    </source>
</reference>
<dbReference type="AlphaFoldDB" id="A0AAC8ZN59"/>
<keyword evidence="2" id="KW-0548">Nucleotidyltransferase</keyword>
<dbReference type="RefSeq" id="WP_017376148.1">
    <property type="nucleotide sequence ID" value="NZ_CP012508.1"/>
</dbReference>
<protein>
    <submittedName>
        <fullName evidence="2">UmuC</fullName>
        <ecNumber evidence="2">2.7.7.7</ecNumber>
    </submittedName>
</protein>
<dbReference type="GO" id="GO:0003887">
    <property type="term" value="F:DNA-directed DNA polymerase activity"/>
    <property type="evidence" value="ECO:0007669"/>
    <property type="project" value="UniProtKB-EC"/>
</dbReference>
<dbReference type="Proteomes" id="UP000029558">
    <property type="component" value="Chromosome"/>
</dbReference>
<dbReference type="InterPro" id="IPR017961">
    <property type="entry name" value="DNA_pol_Y-fam_little_finger"/>
</dbReference>
<keyword evidence="2" id="KW-0808">Transferase</keyword>
<dbReference type="Gene3D" id="3.30.1490.100">
    <property type="entry name" value="DNA polymerase, Y-family, little finger domain"/>
    <property type="match status" value="1"/>
</dbReference>
<accession>A0AAC8ZN59</accession>
<name>A0AAC8ZN59_PISSA</name>
<dbReference type="InterPro" id="IPR036775">
    <property type="entry name" value="DNA_pol_Y-fam_lit_finger_sf"/>
</dbReference>
<dbReference type="EC" id="2.7.7.7" evidence="2"/>
<dbReference type="SUPFAM" id="SSF100879">
    <property type="entry name" value="Lesion bypass DNA polymerase (Y-family), little finger domain"/>
    <property type="match status" value="1"/>
</dbReference>
<feature type="domain" description="DNA polymerase Y-family little finger" evidence="1">
    <location>
        <begin position="35"/>
        <end position="126"/>
    </location>
</feature>